<gene>
    <name evidence="1" type="ORF">S01H4_29109</name>
</gene>
<sequence length="34" mass="3556">PAQANRAVREVGNGEAGSENIIREALRMLAGHAP</sequence>
<name>X1BWG2_9ZZZZ</name>
<dbReference type="GO" id="GO:0006310">
    <property type="term" value="P:DNA recombination"/>
    <property type="evidence" value="ECO:0007669"/>
    <property type="project" value="InterPro"/>
</dbReference>
<dbReference type="AlphaFoldDB" id="X1BWG2"/>
<dbReference type="GO" id="GO:0009379">
    <property type="term" value="C:Holliday junction helicase complex"/>
    <property type="evidence" value="ECO:0007669"/>
    <property type="project" value="InterPro"/>
</dbReference>
<proteinExistence type="predicted"/>
<dbReference type="GO" id="GO:0005524">
    <property type="term" value="F:ATP binding"/>
    <property type="evidence" value="ECO:0007669"/>
    <property type="project" value="InterPro"/>
</dbReference>
<evidence type="ECO:0000313" key="1">
    <source>
        <dbReference type="EMBL" id="GAG76491.1"/>
    </source>
</evidence>
<protein>
    <submittedName>
        <fullName evidence="1">Uncharacterized protein</fullName>
    </submittedName>
</protein>
<accession>X1BWG2</accession>
<dbReference type="EMBL" id="BART01014706">
    <property type="protein sequence ID" value="GAG76491.1"/>
    <property type="molecule type" value="Genomic_DNA"/>
</dbReference>
<dbReference type="GO" id="GO:0006281">
    <property type="term" value="P:DNA repair"/>
    <property type="evidence" value="ECO:0007669"/>
    <property type="project" value="InterPro"/>
</dbReference>
<dbReference type="GO" id="GO:0009378">
    <property type="term" value="F:four-way junction helicase activity"/>
    <property type="evidence" value="ECO:0007669"/>
    <property type="project" value="InterPro"/>
</dbReference>
<reference evidence="1" key="1">
    <citation type="journal article" date="2014" name="Front. Microbiol.">
        <title>High frequency of phylogenetically diverse reductive dehalogenase-homologous genes in deep subseafloor sedimentary metagenomes.</title>
        <authorList>
            <person name="Kawai M."/>
            <person name="Futagami T."/>
            <person name="Toyoda A."/>
            <person name="Takaki Y."/>
            <person name="Nishi S."/>
            <person name="Hori S."/>
            <person name="Arai W."/>
            <person name="Tsubouchi T."/>
            <person name="Morono Y."/>
            <person name="Uchiyama I."/>
            <person name="Ito T."/>
            <person name="Fujiyama A."/>
            <person name="Inagaki F."/>
            <person name="Takami H."/>
        </authorList>
    </citation>
    <scope>NUCLEOTIDE SEQUENCE</scope>
    <source>
        <strain evidence="1">Expedition CK06-06</strain>
    </source>
</reference>
<comment type="caution">
    <text evidence="1">The sequence shown here is derived from an EMBL/GenBank/DDBJ whole genome shotgun (WGS) entry which is preliminary data.</text>
</comment>
<organism evidence="1">
    <name type="scientific">marine sediment metagenome</name>
    <dbReference type="NCBI Taxonomy" id="412755"/>
    <lineage>
        <taxon>unclassified sequences</taxon>
        <taxon>metagenomes</taxon>
        <taxon>ecological metagenomes</taxon>
    </lineage>
</organism>
<dbReference type="Gene3D" id="1.10.8.10">
    <property type="entry name" value="DNA helicase RuvA subunit, C-terminal domain"/>
    <property type="match status" value="1"/>
</dbReference>
<feature type="non-terminal residue" evidence="1">
    <location>
        <position position="1"/>
    </location>
</feature>